<dbReference type="Pfam" id="PF03727">
    <property type="entry name" value="Hexokinase_2"/>
    <property type="match status" value="2"/>
</dbReference>
<feature type="domain" description="RAP80 N-terminal" evidence="15">
    <location>
        <begin position="75"/>
        <end position="128"/>
    </location>
</feature>
<organism evidence="16 17">
    <name type="scientific">Willisornis vidua</name>
    <name type="common">Xingu scale-backed antbird</name>
    <dbReference type="NCBI Taxonomy" id="1566151"/>
    <lineage>
        <taxon>Eukaryota</taxon>
        <taxon>Metazoa</taxon>
        <taxon>Chordata</taxon>
        <taxon>Craniata</taxon>
        <taxon>Vertebrata</taxon>
        <taxon>Euteleostomi</taxon>
        <taxon>Archelosauria</taxon>
        <taxon>Archosauria</taxon>
        <taxon>Dinosauria</taxon>
        <taxon>Saurischia</taxon>
        <taxon>Theropoda</taxon>
        <taxon>Coelurosauria</taxon>
        <taxon>Aves</taxon>
        <taxon>Neognathae</taxon>
        <taxon>Neoaves</taxon>
        <taxon>Telluraves</taxon>
        <taxon>Australaves</taxon>
        <taxon>Passeriformes</taxon>
        <taxon>Thamnophilidae</taxon>
        <taxon>Willisornis</taxon>
    </lineage>
</organism>
<dbReference type="PANTHER" id="PTHR19443:SF1">
    <property type="entry name" value="HEXOKINASE-3"/>
    <property type="match status" value="1"/>
</dbReference>
<keyword evidence="9" id="KW-0324">Glycolysis</keyword>
<comment type="similarity">
    <text evidence="3">Belongs to the hexokinase family.</text>
</comment>
<dbReference type="SMART" id="SM00726">
    <property type="entry name" value="UIM"/>
    <property type="match status" value="2"/>
</dbReference>
<evidence type="ECO:0000256" key="11">
    <source>
        <dbReference type="ARBA" id="ARBA00048160"/>
    </source>
</evidence>
<feature type="compositionally biased region" description="Basic and acidic residues" evidence="12">
    <location>
        <begin position="476"/>
        <end position="493"/>
    </location>
</feature>
<dbReference type="Proteomes" id="UP001145742">
    <property type="component" value="Unassembled WGS sequence"/>
</dbReference>
<evidence type="ECO:0000259" key="14">
    <source>
        <dbReference type="Pfam" id="PF03727"/>
    </source>
</evidence>
<keyword evidence="5" id="KW-0808">Transferase</keyword>
<feature type="domain" description="Hexokinase C-terminal" evidence="14">
    <location>
        <begin position="875"/>
        <end position="1108"/>
    </location>
</feature>
<evidence type="ECO:0000256" key="4">
    <source>
        <dbReference type="ARBA" id="ARBA00012324"/>
    </source>
</evidence>
<dbReference type="Pfam" id="PF18282">
    <property type="entry name" value="RAP80_UIM"/>
    <property type="match status" value="1"/>
</dbReference>
<evidence type="ECO:0000256" key="3">
    <source>
        <dbReference type="ARBA" id="ARBA00009225"/>
    </source>
</evidence>
<feature type="domain" description="Hexokinase N-terminal" evidence="13">
    <location>
        <begin position="1118"/>
        <end position="1313"/>
    </location>
</feature>
<dbReference type="InterPro" id="IPR019807">
    <property type="entry name" value="Hexokinase_BS"/>
</dbReference>
<dbReference type="Gene3D" id="3.30.420.40">
    <property type="match status" value="2"/>
</dbReference>
<evidence type="ECO:0000256" key="6">
    <source>
        <dbReference type="ARBA" id="ARBA00022741"/>
    </source>
</evidence>
<evidence type="ECO:0000256" key="1">
    <source>
        <dbReference type="ARBA" id="ARBA00004888"/>
    </source>
</evidence>
<dbReference type="InterPro" id="IPR022672">
    <property type="entry name" value="Hexokinase_N"/>
</dbReference>
<accession>A0ABQ9CTH0</accession>
<evidence type="ECO:0000256" key="2">
    <source>
        <dbReference type="ARBA" id="ARBA00005028"/>
    </source>
</evidence>
<keyword evidence="17" id="KW-1185">Reference proteome</keyword>
<dbReference type="SUPFAM" id="SSF53067">
    <property type="entry name" value="Actin-like ATPase domain"/>
    <property type="match status" value="4"/>
</dbReference>
<dbReference type="InterPro" id="IPR040714">
    <property type="entry name" value="RAP80_UIM"/>
</dbReference>
<dbReference type="PROSITE" id="PS50330">
    <property type="entry name" value="UIM"/>
    <property type="match status" value="1"/>
</dbReference>
<dbReference type="EC" id="2.7.1.1" evidence="4"/>
<dbReference type="InterPro" id="IPR003903">
    <property type="entry name" value="UIM_dom"/>
</dbReference>
<feature type="region of interest" description="Disordered" evidence="12">
    <location>
        <begin position="44"/>
        <end position="70"/>
    </location>
</feature>
<feature type="region of interest" description="Disordered" evidence="12">
    <location>
        <begin position="212"/>
        <end position="356"/>
    </location>
</feature>
<evidence type="ECO:0000256" key="5">
    <source>
        <dbReference type="ARBA" id="ARBA00022679"/>
    </source>
</evidence>
<evidence type="ECO:0000256" key="12">
    <source>
        <dbReference type="SAM" id="MobiDB-lite"/>
    </source>
</evidence>
<sequence length="1562" mass="170639">MPRRKKPTEGLQSRGQDGEKEEEEKRNAANAKKQRSFVDAFIVISDSDGEQESKEESGLQKKRTKQQLDQTKFAAKRKIAQMTEEEQFALALKMSEQEARQVNCQEEEELLRKAIAESLNSCQPSDSSDATPQLSVEALGTQGQSQPAEKIGSEILGGLALCPDIPRSECSSHSQSSRADGNGQLDVARSPLVVLRLSQEMVESSLVSSIIVSPGKGQPVTRSSEKSSSPAQSDSSNVLPRTSGEDFISLSPTFGRAPSGSWRLTPRRLFTSPSSSLEATGHEPKEQLLPCTGHSVGEAGAGSSAMLQKSSTTEQCESPRRSSGEAGTKHTSQPGHTSKVCVSTEQSEQNEVSDSTPDLCMLTVPEEKHKQEDMRDTVHYYWGIPFCPKGVDPNQYTKVILCQLEVYQKSLKQAQSQLLHKKEFGKPVVPSSSLSQNELGKGEEISRENGVAESTEDGDTEGQESDSITWLHPAKRKEAESPEHSMEEERNSTSDDEPTTSYCQVSQALPAEDACEDGEPMQITQSTSTMNLLGSKRSPGIATENSAEEEISVCPETQPSPLETVEREELCSDIRDAPIKVGGDEDAGGTVSKHSPTLAARVSCPLCDHGFPAGEIEIHAMYCNGIVGTETGKDAPVLTRRQKEARNKAAGGEGSPSSLDIDKCEKCYLCKSLVPLLQYQRHVDSCLQAARQVQGTRRLRRAKDTGKQERGLLRMLELSESKSEEKGDFLVVELCQSQVRTLLVTLLGDGNLSPQMMHKTFDMPEEIMKGEGQVLFDFIAQCVSQFLADTSSFQEHLPLGFVFPFSCRQTQLDKAELISWSKGFSCSDVEGKDVVQLLQSAINKQELSQVEVVALMNDTVGTMMTCSTEGRPCEVALVMDKGSNCCFMAEAHLVEIAKETSGRMCINTEWGCFGSDGILSDIVTPFDECVDDESSSPGEKRFEKMVGSLYLGEIVRHVLIAMAAEKALFTGKSVAVLKEKGVLKTQQVLEIVNNEEGMAVTQRALEALGLQPSERDCSRVQQICGAVVSRAATLYAAGLAAVLTYMCQTRQLDQLLVNVGVDGELYQGHTRFEEILQSVTRLLAPECVATLLPSTDGSGRGAAMVTAVALRTEAQRREVDEVLAPLRLSRADLEQVQALMRQEMELGLGQETHANASVRMLPTYVCSTPDGTEQGEFLALDLGGTNFRVLVVHLTPEGIRMASEIYVIPTAIMKGTGEALFDHIVDCIMDFQLKQNLTKHILPLGFTFSFPCEQVGLDKALLLTWTKGFSASDCMGQDVVQLLREAAERKHHTGLNVVALVNDTVGTMISCAYDDPECEIGLIVGTGTNVCYMEEMRNVGTVEGDQGRMCINTEWGAFGNNGCLDHILTRFDRVVDDQTINPGKQRFEKLISGMYLGEIVRHILVEMTDRQLLFHGKPSPKLYCRDIFKTKFLSTIELNGLALRQIRNILHELELNASYEDSVLMREVCEAVSLRAAQLCAAGLAAVVEKMRENRGLDQLSVTVGVDGTLYKLHPNFSYNLQKTLQDLAPNCTVSFMLSEDGSGKGAALVAAVACRNTSPGQ</sequence>
<dbReference type="PRINTS" id="PR00475">
    <property type="entry name" value="HEXOKINASE"/>
</dbReference>
<comment type="pathway">
    <text evidence="2">Carbohydrate metabolism; hexose metabolism.</text>
</comment>
<comment type="caution">
    <text evidence="16">The sequence shown here is derived from an EMBL/GenBank/DDBJ whole genome shotgun (WGS) entry which is preliminary data.</text>
</comment>
<gene>
    <name evidence="16" type="ORF">WISP_135594</name>
</gene>
<dbReference type="PROSITE" id="PS51748">
    <property type="entry name" value="HEXOKINASE_2"/>
    <property type="match status" value="2"/>
</dbReference>
<dbReference type="Pfam" id="PF00349">
    <property type="entry name" value="Hexokinase_1"/>
    <property type="match status" value="2"/>
</dbReference>
<feature type="region of interest" description="Disordered" evidence="12">
    <location>
        <begin position="1"/>
        <end position="32"/>
    </location>
</feature>
<feature type="compositionally biased region" description="Polar residues" evidence="12">
    <location>
        <begin position="119"/>
        <end position="134"/>
    </location>
</feature>
<comment type="catalytic activity">
    <reaction evidence="11">
        <text>D-glucose + ATP = D-glucose 6-phosphate + ADP + H(+)</text>
        <dbReference type="Rhea" id="RHEA:17825"/>
        <dbReference type="ChEBI" id="CHEBI:4167"/>
        <dbReference type="ChEBI" id="CHEBI:15378"/>
        <dbReference type="ChEBI" id="CHEBI:30616"/>
        <dbReference type="ChEBI" id="CHEBI:61548"/>
        <dbReference type="ChEBI" id="CHEBI:456216"/>
        <dbReference type="EC" id="2.7.1.1"/>
    </reaction>
    <physiologicalReaction direction="left-to-right" evidence="11">
        <dbReference type="Rhea" id="RHEA:17826"/>
    </physiologicalReaction>
</comment>
<feature type="domain" description="Hexokinase C-terminal" evidence="14">
    <location>
        <begin position="1319"/>
        <end position="1553"/>
    </location>
</feature>
<comment type="pathway">
    <text evidence="1">Carbohydrate degradation; glycolysis; D-glyceraldehyde 3-phosphate and glycerone phosphate from D-glucose: step 1/4.</text>
</comment>
<dbReference type="InterPro" id="IPR001312">
    <property type="entry name" value="Hexokinase"/>
</dbReference>
<evidence type="ECO:0000256" key="8">
    <source>
        <dbReference type="ARBA" id="ARBA00022840"/>
    </source>
</evidence>
<evidence type="ECO:0000256" key="7">
    <source>
        <dbReference type="ARBA" id="ARBA00022777"/>
    </source>
</evidence>
<feature type="domain" description="Hexokinase N-terminal" evidence="13">
    <location>
        <begin position="723"/>
        <end position="867"/>
    </location>
</feature>
<keyword evidence="8" id="KW-0067">ATP-binding</keyword>
<feature type="compositionally biased region" description="Polar residues" evidence="12">
    <location>
        <begin position="220"/>
        <end position="240"/>
    </location>
</feature>
<feature type="region of interest" description="Disordered" evidence="12">
    <location>
        <begin position="119"/>
        <end position="148"/>
    </location>
</feature>
<proteinExistence type="inferred from homology"/>
<reference evidence="16" key="1">
    <citation type="submission" date="2019-10" db="EMBL/GenBank/DDBJ databases">
        <authorList>
            <person name="Soares A.E.R."/>
            <person name="Aleixo A."/>
            <person name="Schneider P."/>
            <person name="Miyaki C.Y."/>
            <person name="Schneider M.P."/>
            <person name="Mello C."/>
            <person name="Vasconcelos A.T.R."/>
        </authorList>
    </citation>
    <scope>NUCLEOTIDE SEQUENCE</scope>
    <source>
        <tissue evidence="16">Muscle</tissue>
    </source>
</reference>
<evidence type="ECO:0000259" key="15">
    <source>
        <dbReference type="Pfam" id="PF18282"/>
    </source>
</evidence>
<dbReference type="EMBL" id="WHWB01034675">
    <property type="protein sequence ID" value="KAJ7406204.1"/>
    <property type="molecule type" value="Genomic_DNA"/>
</dbReference>
<evidence type="ECO:0000313" key="17">
    <source>
        <dbReference type="Proteomes" id="UP001145742"/>
    </source>
</evidence>
<dbReference type="CDD" id="cd20912">
    <property type="entry name" value="AIR_RAP80-like"/>
    <property type="match status" value="1"/>
</dbReference>
<dbReference type="PANTHER" id="PTHR19443">
    <property type="entry name" value="HEXOKINASE"/>
    <property type="match status" value="1"/>
</dbReference>
<feature type="compositionally biased region" description="Acidic residues" evidence="12">
    <location>
        <begin position="454"/>
        <end position="464"/>
    </location>
</feature>
<dbReference type="InterPro" id="IPR043129">
    <property type="entry name" value="ATPase_NBD"/>
</dbReference>
<dbReference type="Gene3D" id="6.10.250.1800">
    <property type="match status" value="1"/>
</dbReference>
<dbReference type="PROSITE" id="PS00378">
    <property type="entry name" value="HEXOKINASE_1"/>
    <property type="match status" value="1"/>
</dbReference>
<evidence type="ECO:0000256" key="9">
    <source>
        <dbReference type="ARBA" id="ARBA00023152"/>
    </source>
</evidence>
<evidence type="ECO:0000259" key="13">
    <source>
        <dbReference type="Pfam" id="PF00349"/>
    </source>
</evidence>
<dbReference type="Gene3D" id="3.40.367.20">
    <property type="match status" value="2"/>
</dbReference>
<evidence type="ECO:0000256" key="10">
    <source>
        <dbReference type="ARBA" id="ARBA00044613"/>
    </source>
</evidence>
<keyword evidence="7" id="KW-0418">Kinase</keyword>
<dbReference type="InterPro" id="IPR022673">
    <property type="entry name" value="Hexokinase_C"/>
</dbReference>
<feature type="region of interest" description="Disordered" evidence="12">
    <location>
        <begin position="424"/>
        <end position="500"/>
    </location>
</feature>
<name>A0ABQ9CTH0_9PASS</name>
<comment type="catalytic activity">
    <reaction evidence="10">
        <text>a D-hexose + ATP = a D-hexose 6-phosphate + ADP + H(+)</text>
        <dbReference type="Rhea" id="RHEA:22740"/>
        <dbReference type="ChEBI" id="CHEBI:4194"/>
        <dbReference type="ChEBI" id="CHEBI:15378"/>
        <dbReference type="ChEBI" id="CHEBI:30616"/>
        <dbReference type="ChEBI" id="CHEBI:229467"/>
        <dbReference type="ChEBI" id="CHEBI:456216"/>
        <dbReference type="EC" id="2.7.1.1"/>
    </reaction>
    <physiologicalReaction direction="left-to-right" evidence="10">
        <dbReference type="Rhea" id="RHEA:22741"/>
    </physiologicalReaction>
</comment>
<protein>
    <recommendedName>
        <fullName evidence="4">hexokinase</fullName>
        <ecNumber evidence="4">2.7.1.1</ecNumber>
    </recommendedName>
</protein>
<keyword evidence="6" id="KW-0547">Nucleotide-binding</keyword>
<evidence type="ECO:0000313" key="16">
    <source>
        <dbReference type="EMBL" id="KAJ7406204.1"/>
    </source>
</evidence>
<feature type="compositionally biased region" description="Polar residues" evidence="12">
    <location>
        <begin position="329"/>
        <end position="356"/>
    </location>
</feature>
<feature type="compositionally biased region" description="Polar residues" evidence="12">
    <location>
        <begin position="305"/>
        <end position="316"/>
    </location>
</feature>